<dbReference type="Proteomes" id="UP000245735">
    <property type="component" value="Unassembled WGS sequence"/>
</dbReference>
<name>A0ABD6Y7D4_LIMRT</name>
<evidence type="ECO:0000313" key="2">
    <source>
        <dbReference type="Proteomes" id="UP000245735"/>
    </source>
</evidence>
<sequence length="61" mass="7161">MQEDFINLRFGLLEQLKNISTRVDKILNEDELNIHQMADLLRYAQTYESLSNAYSNIAQDI</sequence>
<comment type="caution">
    <text evidence="1">The sequence shown here is derived from an EMBL/GenBank/DDBJ whole genome shotgun (WGS) entry which is preliminary data.</text>
</comment>
<dbReference type="EMBL" id="QGHV01000018">
    <property type="protein sequence ID" value="PWT37678.1"/>
    <property type="molecule type" value="Genomic_DNA"/>
</dbReference>
<evidence type="ECO:0000313" key="1">
    <source>
        <dbReference type="EMBL" id="PWT37678.1"/>
    </source>
</evidence>
<proteinExistence type="predicted"/>
<dbReference type="RefSeq" id="WP_109883956.1">
    <property type="nucleotide sequence ID" value="NZ_QGHR01000013.1"/>
</dbReference>
<accession>A0ABD6Y7D4</accession>
<gene>
    <name evidence="1" type="ORF">DKZ35_04160</name>
</gene>
<organism evidence="1 2">
    <name type="scientific">Limosilactobacillus reuteri</name>
    <name type="common">Lactobacillus reuteri</name>
    <dbReference type="NCBI Taxonomy" id="1598"/>
    <lineage>
        <taxon>Bacteria</taxon>
        <taxon>Bacillati</taxon>
        <taxon>Bacillota</taxon>
        <taxon>Bacilli</taxon>
        <taxon>Lactobacillales</taxon>
        <taxon>Lactobacillaceae</taxon>
        <taxon>Limosilactobacillus</taxon>
    </lineage>
</organism>
<protein>
    <submittedName>
        <fullName evidence="1">Uncharacterized protein</fullName>
    </submittedName>
</protein>
<dbReference type="AlphaFoldDB" id="A0ABD6Y7D4"/>
<reference evidence="2" key="1">
    <citation type="journal article" date="2018" name="Front. Microbiol.">
        <title>Comparative Genomics of the Herbivore Gut Symbiont Lactobacillus reuteri Reveals Genetic Diversity and Lifestyle Adaptation.</title>
        <authorList>
            <person name="Zhao J."/>
        </authorList>
    </citation>
    <scope>NUCLEOTIDE SEQUENCE [LARGE SCALE GENOMIC DNA]</scope>
    <source>
        <strain evidence="2">LR9</strain>
    </source>
</reference>